<dbReference type="SMART" id="SM00028">
    <property type="entry name" value="TPR"/>
    <property type="match status" value="4"/>
</dbReference>
<feature type="domain" description="ORC1/DEAH AAA+ ATPase" evidence="2">
    <location>
        <begin position="79"/>
        <end position="170"/>
    </location>
</feature>
<accession>A0A8H4P0Q2</accession>
<feature type="region of interest" description="Disordered" evidence="1">
    <location>
        <begin position="1"/>
        <end position="23"/>
    </location>
</feature>
<dbReference type="InterPro" id="IPR056681">
    <property type="entry name" value="DUF7779"/>
</dbReference>
<dbReference type="PANTHER" id="PTHR46082">
    <property type="entry name" value="ATP/GTP-BINDING PROTEIN-RELATED"/>
    <property type="match status" value="1"/>
</dbReference>
<evidence type="ECO:0000313" key="4">
    <source>
        <dbReference type="EMBL" id="KAF4451681.1"/>
    </source>
</evidence>
<feature type="domain" description="DUF7779" evidence="3">
    <location>
        <begin position="326"/>
        <end position="414"/>
    </location>
</feature>
<dbReference type="InterPro" id="IPR053137">
    <property type="entry name" value="NLR-like"/>
</dbReference>
<evidence type="ECO:0000259" key="3">
    <source>
        <dbReference type="Pfam" id="PF25000"/>
    </source>
</evidence>
<dbReference type="Proteomes" id="UP000605986">
    <property type="component" value="Unassembled WGS sequence"/>
</dbReference>
<dbReference type="AlphaFoldDB" id="A0A8H4P0Q2"/>
<dbReference type="Pfam" id="PF25000">
    <property type="entry name" value="DUF7779"/>
    <property type="match status" value="1"/>
</dbReference>
<dbReference type="Pfam" id="PF13401">
    <property type="entry name" value="AAA_22"/>
    <property type="match status" value="1"/>
</dbReference>
<keyword evidence="5" id="KW-1185">Reference proteome</keyword>
<proteinExistence type="predicted"/>
<dbReference type="SUPFAM" id="SSF52540">
    <property type="entry name" value="P-loop containing nucleoside triphosphate hydrolases"/>
    <property type="match status" value="1"/>
</dbReference>
<dbReference type="PANTHER" id="PTHR46082:SF6">
    <property type="entry name" value="AAA+ ATPASE DOMAIN-CONTAINING PROTEIN-RELATED"/>
    <property type="match status" value="1"/>
</dbReference>
<protein>
    <recommendedName>
        <fullName evidence="6">AAA+ ATPase domain-containing protein</fullName>
    </recommendedName>
</protein>
<dbReference type="InterPro" id="IPR019734">
    <property type="entry name" value="TPR_rpt"/>
</dbReference>
<name>A0A8H4P0Q2_9HYPO</name>
<dbReference type="OrthoDB" id="5986190at2759"/>
<dbReference type="Gene3D" id="1.25.40.10">
    <property type="entry name" value="Tetratricopeptide repeat domain"/>
    <property type="match status" value="2"/>
</dbReference>
<evidence type="ECO:0000259" key="2">
    <source>
        <dbReference type="Pfam" id="PF13401"/>
    </source>
</evidence>
<dbReference type="Gene3D" id="3.40.50.300">
    <property type="entry name" value="P-loop containing nucleotide triphosphate hydrolases"/>
    <property type="match status" value="1"/>
</dbReference>
<evidence type="ECO:0008006" key="6">
    <source>
        <dbReference type="Google" id="ProtNLM"/>
    </source>
</evidence>
<dbReference type="EMBL" id="JAADJG010000212">
    <property type="protein sequence ID" value="KAF4451681.1"/>
    <property type="molecule type" value="Genomic_DNA"/>
</dbReference>
<evidence type="ECO:0000256" key="1">
    <source>
        <dbReference type="SAM" id="MobiDB-lite"/>
    </source>
</evidence>
<dbReference type="Pfam" id="PF13424">
    <property type="entry name" value="TPR_12"/>
    <property type="match status" value="2"/>
</dbReference>
<dbReference type="InterPro" id="IPR027417">
    <property type="entry name" value="P-loop_NTPase"/>
</dbReference>
<comment type="caution">
    <text evidence="4">The sequence shown here is derived from an EMBL/GenBank/DDBJ whole genome shotgun (WGS) entry which is preliminary data.</text>
</comment>
<dbReference type="InterPro" id="IPR049945">
    <property type="entry name" value="AAA_22"/>
</dbReference>
<gene>
    <name evidence="4" type="ORF">F53441_5360</name>
</gene>
<dbReference type="SUPFAM" id="SSF48452">
    <property type="entry name" value="TPR-like"/>
    <property type="match status" value="2"/>
</dbReference>
<sequence>MDASRNEQRNVSGSHFGDHTLSNQGNIQGNLTVNYGSTLPHQPARPEIVHVIPYPRNEDLVQRTDLVDKLNEVLSTPCAGSAALWGLGGSGKTQIALDFAYRRCSAEEKCCVFWVHAENEATFTSDYEAIGKQLGVDPTFQGSELLEEVRREIESKSRWLLVIDNADDLRLFGVGLSTTGGGLEKRSLFKFVPRALQGNVLWTSRDERITGTLVGAPRCIPVQSMAMDEAVTLLATVRGIPPTSREPAVDSLVSELQYLPLAISQAGGYMRRISMSPEKYLDLLKQGTTRWELLGISDADRHRRPEVSNSVLETWKISTDRIWAESKMSYRLLHIIAYVDNQDIPEELLTAAANLASAVEIEASAQPTELETLAAIARLRELCFISHRKSENTEPSYEMHKLVQEALRYRLSIENAEEIAIEHSSSARADSDKLKMGEGYYSRLALQLIRALFPGPQPDSWARCEQFMTHAIRVGEWADISKADIGTVSLLSDVCIFLDQRGRWREVEPVAHRALSLSQKALGATHSHSTAIKRYLVQMYSKQGLNEEAERLQLEILEVQREALGEKHADTIASMSDLAKIYSKQRRNTEAQEILREVLEIQQDMFGPKDKRTINSMSRLAHTYLYQQRYEEAQSLYFEVLELRREVIGGKHRNTMATLDNIALTFRVQKQWDKCEDFLQQSQDLSQEVLGDLHPDTIRVLYNFGETYYLQGRYAEAESYAQIALDRYMQVLEGAAEPTTSRRAS</sequence>
<evidence type="ECO:0000313" key="5">
    <source>
        <dbReference type="Proteomes" id="UP000605986"/>
    </source>
</evidence>
<reference evidence="4" key="1">
    <citation type="submission" date="2020-01" db="EMBL/GenBank/DDBJ databases">
        <title>Identification and distribution of gene clusters putatively required for synthesis of sphingolipid metabolism inhibitors in phylogenetically diverse species of the filamentous fungus Fusarium.</title>
        <authorList>
            <person name="Kim H.-S."/>
            <person name="Busman M."/>
            <person name="Brown D.W."/>
            <person name="Divon H."/>
            <person name="Uhlig S."/>
            <person name="Proctor R.H."/>
        </authorList>
    </citation>
    <scope>NUCLEOTIDE SEQUENCE</scope>
    <source>
        <strain evidence="4">NRRL 53441</strain>
    </source>
</reference>
<dbReference type="GO" id="GO:0016887">
    <property type="term" value="F:ATP hydrolysis activity"/>
    <property type="evidence" value="ECO:0007669"/>
    <property type="project" value="InterPro"/>
</dbReference>
<dbReference type="Pfam" id="PF13374">
    <property type="entry name" value="TPR_10"/>
    <property type="match status" value="1"/>
</dbReference>
<organism evidence="4 5">
    <name type="scientific">Fusarium austroafricanum</name>
    <dbReference type="NCBI Taxonomy" id="2364996"/>
    <lineage>
        <taxon>Eukaryota</taxon>
        <taxon>Fungi</taxon>
        <taxon>Dikarya</taxon>
        <taxon>Ascomycota</taxon>
        <taxon>Pezizomycotina</taxon>
        <taxon>Sordariomycetes</taxon>
        <taxon>Hypocreomycetidae</taxon>
        <taxon>Hypocreales</taxon>
        <taxon>Nectriaceae</taxon>
        <taxon>Fusarium</taxon>
        <taxon>Fusarium concolor species complex</taxon>
    </lineage>
</organism>
<dbReference type="InterPro" id="IPR011990">
    <property type="entry name" value="TPR-like_helical_dom_sf"/>
</dbReference>